<organism evidence="1">
    <name type="scientific">Nocardia globerula</name>
    <dbReference type="NCBI Taxonomy" id="1818"/>
    <lineage>
        <taxon>Bacteria</taxon>
        <taxon>Bacillati</taxon>
        <taxon>Actinomycetota</taxon>
        <taxon>Actinomycetes</taxon>
        <taxon>Mycobacteriales</taxon>
        <taxon>Nocardiaceae</taxon>
        <taxon>Nocardia</taxon>
    </lineage>
</organism>
<accession>A0A652YX00</accession>
<reference evidence="1" key="1">
    <citation type="submission" date="2019-07" db="EMBL/GenBank/DDBJ databases">
        <title>Genomic Encyclopedia of Type Strains, Phase IV (KMG-IV): sequencing the most valuable type-strain genomes for metagenomic binning, comparative biology and taxonomic classification.</title>
        <authorList>
            <person name="Goeker M."/>
        </authorList>
    </citation>
    <scope>NUCLEOTIDE SEQUENCE</scope>
    <source>
        <strain evidence="1">DSM 44596</strain>
    </source>
</reference>
<evidence type="ECO:0000313" key="1">
    <source>
        <dbReference type="EMBL" id="TYQ08194.1"/>
    </source>
</evidence>
<name>A0A652YX00_NOCGL</name>
<comment type="caution">
    <text evidence="1">The sequence shown here is derived from an EMBL/GenBank/DDBJ whole genome shotgun (WGS) entry which is preliminary data.</text>
</comment>
<sequence>MATSNESGAGSTLGTSMFKQAKKTGYDLREGERYGVRQGEEGITERILLELAKKIPELRIQSFAHAKEAKNGADWEWWISDTSGRWIQIIVQAKKWWPQTRGRQIGGHYKINHVIAPKSANPQQQIDVLVKHAKSVGALAIYALYNEASRTKYSKHRCCLGPCGDRITVVNADAVRRRFRGDKDTIADVPLVKIRPFALPWSCLLDRPTLRPVPEDVRGLGVDEVAESVAWLMSGNNPSGRDEGNLAVQLLANLRRLHIMDIGRNDVGEPIGLARYRHLVSDGVPVEWALPGLLVRDTPAPKIYVDRQSPEFMRRHAMQGYGDEHYPPLPGYVRAVRDGESLYEESVEEVSYPGINGKLDGDDNAYRSYERFDHPLAELGALPKHVVVYDARLLDRG</sequence>
<dbReference type="AlphaFoldDB" id="A0A652YX00"/>
<gene>
    <name evidence="1" type="ORF">FNL38_101565</name>
</gene>
<dbReference type="InterPro" id="IPR046723">
    <property type="entry name" value="DUF6615"/>
</dbReference>
<protein>
    <submittedName>
        <fullName evidence="1">Uncharacterized protein</fullName>
    </submittedName>
</protein>
<dbReference type="EMBL" id="VNIQ01000001">
    <property type="protein sequence ID" value="TYQ08194.1"/>
    <property type="molecule type" value="Genomic_DNA"/>
</dbReference>
<proteinExistence type="predicted"/>
<dbReference type="Pfam" id="PF20320">
    <property type="entry name" value="DUF6615"/>
    <property type="match status" value="1"/>
</dbReference>